<evidence type="ECO:0000313" key="1">
    <source>
        <dbReference type="EMBL" id="KHN21253.1"/>
    </source>
</evidence>
<sequence>MPLYTKFMKDILTKKGKYIDNESIMVGGNCSTVIQRKLPKKFKDPGSVTIPCTIGNESVGKALIDLRASINLMPLSMCRRIGNLKIDLTKMTLQLADRSITRPYGVVEDVLVKVHHFTFPMDFVIMDIEEDMKIPFILGRPFMLTANCVVDMGNGNLEMSIDNQSVTFNLFEEIKYPGEDRRCFKVEEVD</sequence>
<dbReference type="Gene3D" id="2.40.70.10">
    <property type="entry name" value="Acid Proteases"/>
    <property type="match status" value="1"/>
</dbReference>
<dbReference type="InterPro" id="IPR021109">
    <property type="entry name" value="Peptidase_aspartic_dom_sf"/>
</dbReference>
<dbReference type="Proteomes" id="UP000053555">
    <property type="component" value="Unassembled WGS sequence"/>
</dbReference>
<proteinExistence type="predicted"/>
<accession>A0A0B2QN19</accession>
<dbReference type="EMBL" id="KN658017">
    <property type="protein sequence ID" value="KHN21253.1"/>
    <property type="molecule type" value="Genomic_DNA"/>
</dbReference>
<dbReference type="PANTHER" id="PTHR33067">
    <property type="entry name" value="RNA-DIRECTED DNA POLYMERASE-RELATED"/>
    <property type="match status" value="1"/>
</dbReference>
<dbReference type="CDD" id="cd00303">
    <property type="entry name" value="retropepsin_like"/>
    <property type="match status" value="1"/>
</dbReference>
<reference evidence="1" key="1">
    <citation type="submission" date="2014-07" db="EMBL/GenBank/DDBJ databases">
        <title>Identification of a novel salt tolerance gene in wild soybean by whole-genome sequencing.</title>
        <authorList>
            <person name="Lam H.-M."/>
            <person name="Qi X."/>
            <person name="Li M.-W."/>
            <person name="Liu X."/>
            <person name="Xie M."/>
            <person name="Ni M."/>
            <person name="Xu X."/>
        </authorList>
    </citation>
    <scope>NUCLEOTIDE SEQUENCE [LARGE SCALE GENOMIC DNA]</scope>
    <source>
        <tissue evidence="1">Root</tissue>
    </source>
</reference>
<organism evidence="1">
    <name type="scientific">Glycine soja</name>
    <name type="common">Wild soybean</name>
    <dbReference type="NCBI Taxonomy" id="3848"/>
    <lineage>
        <taxon>Eukaryota</taxon>
        <taxon>Viridiplantae</taxon>
        <taxon>Streptophyta</taxon>
        <taxon>Embryophyta</taxon>
        <taxon>Tracheophyta</taxon>
        <taxon>Spermatophyta</taxon>
        <taxon>Magnoliopsida</taxon>
        <taxon>eudicotyledons</taxon>
        <taxon>Gunneridae</taxon>
        <taxon>Pentapetalae</taxon>
        <taxon>rosids</taxon>
        <taxon>fabids</taxon>
        <taxon>Fabales</taxon>
        <taxon>Fabaceae</taxon>
        <taxon>Papilionoideae</taxon>
        <taxon>50 kb inversion clade</taxon>
        <taxon>NPAAA clade</taxon>
        <taxon>indigoferoid/millettioid clade</taxon>
        <taxon>Phaseoleae</taxon>
        <taxon>Glycine</taxon>
        <taxon>Glycine subgen. Soja</taxon>
    </lineage>
</organism>
<name>A0A0B2QN19_GLYSO</name>
<dbReference type="PANTHER" id="PTHR33067:SF9">
    <property type="entry name" value="RNA-DIRECTED DNA POLYMERASE"/>
    <property type="match status" value="1"/>
</dbReference>
<dbReference type="AlphaFoldDB" id="A0A0B2QN19"/>
<protein>
    <recommendedName>
        <fullName evidence="2">Aspartic peptidase DDI1-type domain-containing protein</fullName>
    </recommendedName>
</protein>
<evidence type="ECO:0008006" key="2">
    <source>
        <dbReference type="Google" id="ProtNLM"/>
    </source>
</evidence>
<gene>
    <name evidence="1" type="ORF">glysoja_041804</name>
</gene>
<feature type="non-terminal residue" evidence="1">
    <location>
        <position position="190"/>
    </location>
</feature>